<feature type="region of interest" description="Disordered" evidence="1">
    <location>
        <begin position="163"/>
        <end position="193"/>
    </location>
</feature>
<sequence length="193" mass="21254">MGDCRGSYNYTVKPIPMNDAWDISSNASFTDSTAQFSPLSVTSEKRRSSSSSSSFRSYSSFSSSTTSAGTSYYSNNSNITSVVGRELKNLEPKIFDKSLWYCQKCPQVGPYFLRQRPCSVAPRGMDFGPIGCVRKPPTFGLQRNSVCSESGFHTAAHRDLTGRSHESWSSNDAGATSPRSLISDHSGYRYRNS</sequence>
<feature type="region of interest" description="Disordered" evidence="1">
    <location>
        <begin position="40"/>
        <end position="69"/>
    </location>
</feature>
<evidence type="ECO:0000313" key="2">
    <source>
        <dbReference type="EMBL" id="CAL8078234.1"/>
    </source>
</evidence>
<comment type="caution">
    <text evidence="2">The sequence shown here is derived from an EMBL/GenBank/DDBJ whole genome shotgun (WGS) entry which is preliminary data.</text>
</comment>
<evidence type="ECO:0000256" key="1">
    <source>
        <dbReference type="SAM" id="MobiDB-lite"/>
    </source>
</evidence>
<accession>A0ABP1PWL9</accession>
<evidence type="ECO:0000313" key="3">
    <source>
        <dbReference type="Proteomes" id="UP001642540"/>
    </source>
</evidence>
<feature type="compositionally biased region" description="Polar residues" evidence="1">
    <location>
        <begin position="167"/>
        <end position="180"/>
    </location>
</feature>
<name>A0ABP1PWL9_9HEXA</name>
<organism evidence="2 3">
    <name type="scientific">Orchesella dallaii</name>
    <dbReference type="NCBI Taxonomy" id="48710"/>
    <lineage>
        <taxon>Eukaryota</taxon>
        <taxon>Metazoa</taxon>
        <taxon>Ecdysozoa</taxon>
        <taxon>Arthropoda</taxon>
        <taxon>Hexapoda</taxon>
        <taxon>Collembola</taxon>
        <taxon>Entomobryomorpha</taxon>
        <taxon>Entomobryoidea</taxon>
        <taxon>Orchesellidae</taxon>
        <taxon>Orchesellinae</taxon>
        <taxon>Orchesella</taxon>
    </lineage>
</organism>
<feature type="compositionally biased region" description="Low complexity" evidence="1">
    <location>
        <begin position="49"/>
        <end position="69"/>
    </location>
</feature>
<gene>
    <name evidence="2" type="ORF">ODALV1_LOCUS4039</name>
</gene>
<keyword evidence="3" id="KW-1185">Reference proteome</keyword>
<protein>
    <submittedName>
        <fullName evidence="2">Uncharacterized protein</fullName>
    </submittedName>
</protein>
<proteinExistence type="predicted"/>
<dbReference type="EMBL" id="CAXLJM020000013">
    <property type="protein sequence ID" value="CAL8078234.1"/>
    <property type="molecule type" value="Genomic_DNA"/>
</dbReference>
<reference evidence="2 3" key="1">
    <citation type="submission" date="2024-08" db="EMBL/GenBank/DDBJ databases">
        <authorList>
            <person name="Cucini C."/>
            <person name="Frati F."/>
        </authorList>
    </citation>
    <scope>NUCLEOTIDE SEQUENCE [LARGE SCALE GENOMIC DNA]</scope>
</reference>
<dbReference type="Proteomes" id="UP001642540">
    <property type="component" value="Unassembled WGS sequence"/>
</dbReference>